<keyword evidence="2" id="KW-1185">Reference proteome</keyword>
<dbReference type="AlphaFoldDB" id="A0A507BJ15"/>
<gene>
    <name evidence="1" type="ORF">SmJEL517_g06281</name>
</gene>
<protein>
    <submittedName>
        <fullName evidence="1">Uncharacterized protein</fullName>
    </submittedName>
</protein>
<sequence>MQPKMGGKYHLKLNNGERPIANKYREGKMKRTLKRELKSA</sequence>
<accession>A0A507BJ15</accession>
<comment type="caution">
    <text evidence="1">The sequence shown here is derived from an EMBL/GenBank/DDBJ whole genome shotgun (WGS) entry which is preliminary data.</text>
</comment>
<dbReference type="GeneID" id="42007504"/>
<organism evidence="1 2">
    <name type="scientific">Synchytrium microbalum</name>
    <dbReference type="NCBI Taxonomy" id="1806994"/>
    <lineage>
        <taxon>Eukaryota</taxon>
        <taxon>Fungi</taxon>
        <taxon>Fungi incertae sedis</taxon>
        <taxon>Chytridiomycota</taxon>
        <taxon>Chytridiomycota incertae sedis</taxon>
        <taxon>Chytridiomycetes</taxon>
        <taxon>Synchytriales</taxon>
        <taxon>Synchytriaceae</taxon>
        <taxon>Synchytrium</taxon>
    </lineage>
</organism>
<name>A0A507BJ15_9FUNG</name>
<dbReference type="EMBL" id="QEAO01000114">
    <property type="protein sequence ID" value="TPX30047.1"/>
    <property type="molecule type" value="Genomic_DNA"/>
</dbReference>
<dbReference type="RefSeq" id="XP_031021818.1">
    <property type="nucleotide sequence ID" value="XM_031172207.1"/>
</dbReference>
<proteinExistence type="predicted"/>
<evidence type="ECO:0000313" key="2">
    <source>
        <dbReference type="Proteomes" id="UP000319731"/>
    </source>
</evidence>
<dbReference type="OrthoDB" id="5574025at2759"/>
<dbReference type="Proteomes" id="UP000319731">
    <property type="component" value="Unassembled WGS sequence"/>
</dbReference>
<reference evidence="1 2" key="1">
    <citation type="journal article" date="2019" name="Sci. Rep.">
        <title>Comparative genomics of chytrid fungi reveal insights into the obligate biotrophic and pathogenic lifestyle of Synchytrium endobioticum.</title>
        <authorList>
            <person name="van de Vossenberg B.T.L.H."/>
            <person name="Warris S."/>
            <person name="Nguyen H.D.T."/>
            <person name="van Gent-Pelzer M.P.E."/>
            <person name="Joly D.L."/>
            <person name="van de Geest H.C."/>
            <person name="Bonants P.J.M."/>
            <person name="Smith D.S."/>
            <person name="Levesque C.A."/>
            <person name="van der Lee T.A.J."/>
        </authorList>
    </citation>
    <scope>NUCLEOTIDE SEQUENCE [LARGE SCALE GENOMIC DNA]</scope>
    <source>
        <strain evidence="1 2">JEL517</strain>
    </source>
</reference>
<evidence type="ECO:0000313" key="1">
    <source>
        <dbReference type="EMBL" id="TPX30047.1"/>
    </source>
</evidence>